<dbReference type="InterPro" id="IPR000719">
    <property type="entry name" value="Prot_kinase_dom"/>
</dbReference>
<evidence type="ECO:0000313" key="9">
    <source>
        <dbReference type="EMBL" id="MFC7274467.1"/>
    </source>
</evidence>
<keyword evidence="4" id="KW-0547">Nucleotide-binding</keyword>
<proteinExistence type="predicted"/>
<dbReference type="SMART" id="SM00220">
    <property type="entry name" value="S_TKc"/>
    <property type="match status" value="1"/>
</dbReference>
<dbReference type="PROSITE" id="PS00108">
    <property type="entry name" value="PROTEIN_KINASE_ST"/>
    <property type="match status" value="1"/>
</dbReference>
<dbReference type="EMBL" id="JBHTBJ010000006">
    <property type="protein sequence ID" value="MFC7274467.1"/>
    <property type="molecule type" value="Genomic_DNA"/>
</dbReference>
<keyword evidence="2" id="KW-0723">Serine/threonine-protein kinase</keyword>
<name>A0ABW2HMN0_9ACTN</name>
<sequence>MLTPGVVLSDRYRLTQRIAAGGMGEVWRGVDLLLHRGVAVKVLLPTLMADGEFIARFRREARVMAALRHPGIVQVYDYGENASVDGRRLDYLVMEYIDGTPLSKRIEAAGRLPVAETMTIVGQVADALQVAHDAGIVHRDVKPSNLLVRPGGAIVLVDFGVARSAGVEGLTSTNVVLGSAHYMAPEQAEGKPLDGATDVYALGAVAYCCLAGRPPYVGDHPLQVLAQLVTAEPPTLPVEVPPQAAAVVMRALAKDPAHRFPSAAAFATAARAVPHVTQSPPPGAAAGFGATRPTAPQRGPAAPQRGPAAPHHGSAPRRTSPTAGFNTGAAAVPPGGFAPGSASVSPGGFAPGSASVPPGGFAPGSASVGPAGSVAADPAAAVPHPAGARATADPGGGSGYGGNGSGGYGGSNGGFGGGFGSGGTGGTNPGDGKRRRNATFAVVAAGVLVAAIGIGTAIALGPGAGEATTSANQGPDLGLADPGTRPRADPTAKPSKPGAVKKPPRSRPAATTAPAADEPTEPADPTPSEPSAGATNPYTPKAVCGSAFSVIDQAALKSGDGAALGRVYLLYNESTGKNCTVTLKATNVGTASPATAYLEVKGADRVTDSGSFEFYAGPVRAAAGKTCVKWGGSIGDSGYNSPFEHCG</sequence>
<feature type="compositionally biased region" description="Low complexity" evidence="7">
    <location>
        <begin position="366"/>
        <end position="393"/>
    </location>
</feature>
<dbReference type="RefSeq" id="WP_378966462.1">
    <property type="nucleotide sequence ID" value="NZ_JBHTBJ010000006.1"/>
</dbReference>
<feature type="compositionally biased region" description="Low complexity" evidence="7">
    <location>
        <begin position="284"/>
        <end position="310"/>
    </location>
</feature>
<feature type="compositionally biased region" description="Low complexity" evidence="7">
    <location>
        <begin position="507"/>
        <end position="517"/>
    </location>
</feature>
<evidence type="ECO:0000256" key="7">
    <source>
        <dbReference type="SAM" id="MobiDB-lite"/>
    </source>
</evidence>
<feature type="region of interest" description="Disordered" evidence="7">
    <location>
        <begin position="465"/>
        <end position="537"/>
    </location>
</feature>
<evidence type="ECO:0000313" key="10">
    <source>
        <dbReference type="Proteomes" id="UP001596548"/>
    </source>
</evidence>
<dbReference type="Pfam" id="PF00069">
    <property type="entry name" value="Pkinase"/>
    <property type="match status" value="1"/>
</dbReference>
<dbReference type="CDD" id="cd14014">
    <property type="entry name" value="STKc_PknB_like"/>
    <property type="match status" value="1"/>
</dbReference>
<feature type="domain" description="Protein kinase" evidence="8">
    <location>
        <begin position="12"/>
        <end position="276"/>
    </location>
</feature>
<dbReference type="Gene3D" id="1.10.510.10">
    <property type="entry name" value="Transferase(Phosphotransferase) domain 1"/>
    <property type="match status" value="1"/>
</dbReference>
<feature type="region of interest" description="Disordered" evidence="7">
    <location>
        <begin position="366"/>
        <end position="398"/>
    </location>
</feature>
<dbReference type="PROSITE" id="PS50011">
    <property type="entry name" value="PROTEIN_KINASE_DOM"/>
    <property type="match status" value="1"/>
</dbReference>
<protein>
    <recommendedName>
        <fullName evidence="1">non-specific serine/threonine protein kinase</fullName>
        <ecNumber evidence="1">2.7.11.1</ecNumber>
    </recommendedName>
</protein>
<dbReference type="Proteomes" id="UP001596548">
    <property type="component" value="Unassembled WGS sequence"/>
</dbReference>
<keyword evidence="6" id="KW-0067">ATP-binding</keyword>
<dbReference type="PANTHER" id="PTHR43289:SF6">
    <property type="entry name" value="SERINE_THREONINE-PROTEIN KINASE NEKL-3"/>
    <property type="match status" value="1"/>
</dbReference>
<dbReference type="InterPro" id="IPR008271">
    <property type="entry name" value="Ser/Thr_kinase_AS"/>
</dbReference>
<evidence type="ECO:0000256" key="6">
    <source>
        <dbReference type="ARBA" id="ARBA00022840"/>
    </source>
</evidence>
<evidence type="ECO:0000259" key="8">
    <source>
        <dbReference type="PROSITE" id="PS50011"/>
    </source>
</evidence>
<gene>
    <name evidence="9" type="ORF">ACFQS1_10790</name>
</gene>
<feature type="region of interest" description="Disordered" evidence="7">
    <location>
        <begin position="274"/>
        <end position="332"/>
    </location>
</feature>
<comment type="caution">
    <text evidence="9">The sequence shown here is derived from an EMBL/GenBank/DDBJ whole genome shotgun (WGS) entry which is preliminary data.</text>
</comment>
<keyword evidence="10" id="KW-1185">Reference proteome</keyword>
<evidence type="ECO:0000256" key="1">
    <source>
        <dbReference type="ARBA" id="ARBA00012513"/>
    </source>
</evidence>
<keyword evidence="5 9" id="KW-0418">Kinase</keyword>
<accession>A0ABW2HMN0</accession>
<evidence type="ECO:0000256" key="4">
    <source>
        <dbReference type="ARBA" id="ARBA00022741"/>
    </source>
</evidence>
<keyword evidence="3" id="KW-0808">Transferase</keyword>
<dbReference type="SUPFAM" id="SSF56112">
    <property type="entry name" value="Protein kinase-like (PK-like)"/>
    <property type="match status" value="1"/>
</dbReference>
<reference evidence="10" key="1">
    <citation type="journal article" date="2019" name="Int. J. Syst. Evol. Microbiol.">
        <title>The Global Catalogue of Microorganisms (GCM) 10K type strain sequencing project: providing services to taxonomists for standard genome sequencing and annotation.</title>
        <authorList>
            <consortium name="The Broad Institute Genomics Platform"/>
            <consortium name="The Broad Institute Genome Sequencing Center for Infectious Disease"/>
            <person name="Wu L."/>
            <person name="Ma J."/>
        </authorList>
    </citation>
    <scope>NUCLEOTIDE SEQUENCE [LARGE SCALE GENOMIC DNA]</scope>
    <source>
        <strain evidence="10">XZYJT-10</strain>
    </source>
</reference>
<evidence type="ECO:0000256" key="3">
    <source>
        <dbReference type="ARBA" id="ARBA00022679"/>
    </source>
</evidence>
<dbReference type="GO" id="GO:0016301">
    <property type="term" value="F:kinase activity"/>
    <property type="evidence" value="ECO:0007669"/>
    <property type="project" value="UniProtKB-KW"/>
</dbReference>
<evidence type="ECO:0000256" key="5">
    <source>
        <dbReference type="ARBA" id="ARBA00022777"/>
    </source>
</evidence>
<dbReference type="PANTHER" id="PTHR43289">
    <property type="entry name" value="MITOGEN-ACTIVATED PROTEIN KINASE KINASE KINASE 20-RELATED"/>
    <property type="match status" value="1"/>
</dbReference>
<evidence type="ECO:0000256" key="2">
    <source>
        <dbReference type="ARBA" id="ARBA00022527"/>
    </source>
</evidence>
<organism evidence="9 10">
    <name type="scientific">Paractinoplanes rhizophilus</name>
    <dbReference type="NCBI Taxonomy" id="1416877"/>
    <lineage>
        <taxon>Bacteria</taxon>
        <taxon>Bacillati</taxon>
        <taxon>Actinomycetota</taxon>
        <taxon>Actinomycetes</taxon>
        <taxon>Micromonosporales</taxon>
        <taxon>Micromonosporaceae</taxon>
        <taxon>Paractinoplanes</taxon>
    </lineage>
</organism>
<dbReference type="InterPro" id="IPR011009">
    <property type="entry name" value="Kinase-like_dom_sf"/>
</dbReference>
<dbReference type="Gene3D" id="3.30.200.20">
    <property type="entry name" value="Phosphorylase Kinase, domain 1"/>
    <property type="match status" value="1"/>
</dbReference>
<dbReference type="EC" id="2.7.11.1" evidence="1"/>